<protein>
    <recommendedName>
        <fullName evidence="6 19">Adenosylcobinamide-GDP ribazoletransferase</fullName>
        <ecNumber evidence="5 19">2.7.8.26</ecNumber>
    </recommendedName>
    <alternativeName>
        <fullName evidence="16 19">Cobalamin synthase</fullName>
    </alternativeName>
    <alternativeName>
        <fullName evidence="15 19">Cobalamin-5'-phosphate synthase</fullName>
    </alternativeName>
</protein>
<evidence type="ECO:0000256" key="11">
    <source>
        <dbReference type="ARBA" id="ARBA00022842"/>
    </source>
</evidence>
<comment type="catalytic activity">
    <reaction evidence="17 19">
        <text>alpha-ribazole + adenosylcob(III)inamide-GDP = adenosylcob(III)alamin + GMP + H(+)</text>
        <dbReference type="Rhea" id="RHEA:16049"/>
        <dbReference type="ChEBI" id="CHEBI:10329"/>
        <dbReference type="ChEBI" id="CHEBI:15378"/>
        <dbReference type="ChEBI" id="CHEBI:18408"/>
        <dbReference type="ChEBI" id="CHEBI:58115"/>
        <dbReference type="ChEBI" id="CHEBI:60487"/>
        <dbReference type="EC" id="2.7.8.26"/>
    </reaction>
</comment>
<comment type="cofactor">
    <cofactor evidence="1 19">
        <name>Mg(2+)</name>
        <dbReference type="ChEBI" id="CHEBI:18420"/>
    </cofactor>
</comment>
<comment type="pathway">
    <text evidence="3 19">Cofactor biosynthesis; adenosylcobalamin biosynthesis; adenosylcobalamin from cob(II)yrinate a,c-diamide: step 7/7.</text>
</comment>
<dbReference type="PANTHER" id="PTHR34148">
    <property type="entry name" value="ADENOSYLCOBINAMIDE-GDP RIBAZOLETRANSFERASE"/>
    <property type="match status" value="1"/>
</dbReference>
<evidence type="ECO:0000256" key="19">
    <source>
        <dbReference type="HAMAP-Rule" id="MF_00719"/>
    </source>
</evidence>
<comment type="function">
    <text evidence="14 19">Joins adenosylcobinamide-GDP and alpha-ribazole to generate adenosylcobalamin (Ado-cobalamin). Also synthesizes adenosylcobalamin 5'-phosphate from adenosylcobinamide-GDP and alpha-ribazole 5'-phosphate.</text>
</comment>
<feature type="transmembrane region" description="Helical" evidence="19">
    <location>
        <begin position="107"/>
        <end position="129"/>
    </location>
</feature>
<dbReference type="GO" id="GO:0008818">
    <property type="term" value="F:cobalamin 5'-phosphate synthase activity"/>
    <property type="evidence" value="ECO:0007669"/>
    <property type="project" value="UniProtKB-UniRule"/>
</dbReference>
<organism evidence="20 21">
    <name type="scientific">Thermohalobaculum xanthum</name>
    <dbReference type="NCBI Taxonomy" id="2753746"/>
    <lineage>
        <taxon>Bacteria</taxon>
        <taxon>Pseudomonadati</taxon>
        <taxon>Pseudomonadota</taxon>
        <taxon>Alphaproteobacteria</taxon>
        <taxon>Rhodobacterales</taxon>
        <taxon>Paracoccaceae</taxon>
        <taxon>Thermohalobaculum</taxon>
    </lineage>
</organism>
<feature type="transmembrane region" description="Helical" evidence="19">
    <location>
        <begin position="179"/>
        <end position="212"/>
    </location>
</feature>
<name>A0A8J7S9P4_9RHOB</name>
<feature type="transmembrane region" description="Helical" evidence="19">
    <location>
        <begin position="224"/>
        <end position="244"/>
    </location>
</feature>
<dbReference type="EC" id="2.7.8.26" evidence="5 19"/>
<dbReference type="GO" id="GO:0005886">
    <property type="term" value="C:plasma membrane"/>
    <property type="evidence" value="ECO:0007669"/>
    <property type="project" value="UniProtKB-SubCell"/>
</dbReference>
<reference evidence="20" key="1">
    <citation type="submission" date="2020-12" db="EMBL/GenBank/DDBJ databases">
        <title>Bacterial taxonomy.</title>
        <authorList>
            <person name="Pan X."/>
        </authorList>
    </citation>
    <scope>NUCLEOTIDE SEQUENCE</scope>
    <source>
        <strain evidence="20">M0105</strain>
    </source>
</reference>
<keyword evidence="7 19" id="KW-1003">Cell membrane</keyword>
<dbReference type="Pfam" id="PF02654">
    <property type="entry name" value="CobS"/>
    <property type="match status" value="1"/>
</dbReference>
<evidence type="ECO:0000256" key="16">
    <source>
        <dbReference type="ARBA" id="ARBA00032853"/>
    </source>
</evidence>
<evidence type="ECO:0000256" key="3">
    <source>
        <dbReference type="ARBA" id="ARBA00004663"/>
    </source>
</evidence>
<dbReference type="PANTHER" id="PTHR34148:SF1">
    <property type="entry name" value="ADENOSYLCOBINAMIDE-GDP RIBAZOLETRANSFERASE"/>
    <property type="match status" value="1"/>
</dbReference>
<keyword evidence="11 19" id="KW-0460">Magnesium</keyword>
<dbReference type="UniPathway" id="UPA00148">
    <property type="reaction ID" value="UER00238"/>
</dbReference>
<keyword evidence="13 19" id="KW-0472">Membrane</keyword>
<dbReference type="Proteomes" id="UP000655420">
    <property type="component" value="Unassembled WGS sequence"/>
</dbReference>
<evidence type="ECO:0000256" key="18">
    <source>
        <dbReference type="ARBA" id="ARBA00049504"/>
    </source>
</evidence>
<evidence type="ECO:0000313" key="21">
    <source>
        <dbReference type="Proteomes" id="UP000655420"/>
    </source>
</evidence>
<evidence type="ECO:0000256" key="9">
    <source>
        <dbReference type="ARBA" id="ARBA00022679"/>
    </source>
</evidence>
<evidence type="ECO:0000256" key="10">
    <source>
        <dbReference type="ARBA" id="ARBA00022692"/>
    </source>
</evidence>
<evidence type="ECO:0000256" key="2">
    <source>
        <dbReference type="ARBA" id="ARBA00004651"/>
    </source>
</evidence>
<evidence type="ECO:0000256" key="14">
    <source>
        <dbReference type="ARBA" id="ARBA00025228"/>
    </source>
</evidence>
<evidence type="ECO:0000256" key="6">
    <source>
        <dbReference type="ARBA" id="ARBA00015850"/>
    </source>
</evidence>
<evidence type="ECO:0000256" key="13">
    <source>
        <dbReference type="ARBA" id="ARBA00023136"/>
    </source>
</evidence>
<evidence type="ECO:0000256" key="7">
    <source>
        <dbReference type="ARBA" id="ARBA00022475"/>
    </source>
</evidence>
<evidence type="ECO:0000256" key="17">
    <source>
        <dbReference type="ARBA" id="ARBA00048623"/>
    </source>
</evidence>
<feature type="transmembrane region" description="Helical" evidence="19">
    <location>
        <begin position="33"/>
        <end position="52"/>
    </location>
</feature>
<evidence type="ECO:0000256" key="5">
    <source>
        <dbReference type="ARBA" id="ARBA00013200"/>
    </source>
</evidence>
<dbReference type="AlphaFoldDB" id="A0A8J7S9P4"/>
<gene>
    <name evidence="19 20" type="primary">cobS</name>
    <name evidence="20" type="ORF">H0I76_01400</name>
</gene>
<comment type="similarity">
    <text evidence="4 19">Belongs to the CobS family.</text>
</comment>
<dbReference type="GO" id="GO:0009236">
    <property type="term" value="P:cobalamin biosynthetic process"/>
    <property type="evidence" value="ECO:0007669"/>
    <property type="project" value="UniProtKB-UniRule"/>
</dbReference>
<comment type="subcellular location">
    <subcellularLocation>
        <location evidence="2 19">Cell membrane</location>
        <topology evidence="2 19">Multi-pass membrane protein</topology>
    </subcellularLocation>
</comment>
<evidence type="ECO:0000256" key="8">
    <source>
        <dbReference type="ARBA" id="ARBA00022573"/>
    </source>
</evidence>
<evidence type="ECO:0000256" key="4">
    <source>
        <dbReference type="ARBA" id="ARBA00010561"/>
    </source>
</evidence>
<feature type="transmembrane region" description="Helical" evidence="19">
    <location>
        <begin position="59"/>
        <end position="77"/>
    </location>
</feature>
<evidence type="ECO:0000256" key="12">
    <source>
        <dbReference type="ARBA" id="ARBA00022989"/>
    </source>
</evidence>
<keyword evidence="9 19" id="KW-0808">Transferase</keyword>
<dbReference type="RefSeq" id="WP_200606049.1">
    <property type="nucleotide sequence ID" value="NZ_JAEHHL010000001.1"/>
</dbReference>
<comment type="caution">
    <text evidence="20">The sequence shown here is derived from an EMBL/GenBank/DDBJ whole genome shotgun (WGS) entry which is preliminary data.</text>
</comment>
<evidence type="ECO:0000256" key="15">
    <source>
        <dbReference type="ARBA" id="ARBA00032605"/>
    </source>
</evidence>
<accession>A0A8J7S9P4</accession>
<proteinExistence type="inferred from homology"/>
<dbReference type="NCBIfam" id="TIGR00317">
    <property type="entry name" value="cobS"/>
    <property type="match status" value="1"/>
</dbReference>
<feature type="transmembrane region" description="Helical" evidence="19">
    <location>
        <begin position="136"/>
        <end position="159"/>
    </location>
</feature>
<evidence type="ECO:0000313" key="20">
    <source>
        <dbReference type="EMBL" id="MBK0397832.1"/>
    </source>
</evidence>
<dbReference type="GO" id="GO:0051073">
    <property type="term" value="F:adenosylcobinamide-GDP ribazoletransferase activity"/>
    <property type="evidence" value="ECO:0007669"/>
    <property type="project" value="UniProtKB-UniRule"/>
</dbReference>
<comment type="catalytic activity">
    <reaction evidence="18 19">
        <text>alpha-ribazole 5'-phosphate + adenosylcob(III)inamide-GDP = adenosylcob(III)alamin 5'-phosphate + GMP + H(+)</text>
        <dbReference type="Rhea" id="RHEA:23560"/>
        <dbReference type="ChEBI" id="CHEBI:15378"/>
        <dbReference type="ChEBI" id="CHEBI:57918"/>
        <dbReference type="ChEBI" id="CHEBI:58115"/>
        <dbReference type="ChEBI" id="CHEBI:60487"/>
        <dbReference type="ChEBI" id="CHEBI:60493"/>
        <dbReference type="EC" id="2.7.8.26"/>
    </reaction>
</comment>
<sequence>MRLGPVLSAIQFLTRLPVPDPGWEEGRLRAALAFFPVAGALVGLIGAGVWWGAVQVLPAAVAAGLALAAMLLATGAMHEDGLGDVADGLGGGATAERALEIMRDSRIGSYALLAVGLAVGLRWAALAALSAADGALALVIAATAARAAMVPASCIAAPARPDGLGRMLGQGADGRGVGLALGLGLAAALAGGWAGLGALVAALVVMGLVVRIMRRRVGGMTGDGYGAIASLAETAAMLVFAAAWGGT</sequence>
<keyword evidence="21" id="KW-1185">Reference proteome</keyword>
<dbReference type="InterPro" id="IPR003805">
    <property type="entry name" value="CobS"/>
</dbReference>
<keyword evidence="12 19" id="KW-1133">Transmembrane helix</keyword>
<dbReference type="HAMAP" id="MF_00719">
    <property type="entry name" value="CobS"/>
    <property type="match status" value="1"/>
</dbReference>
<evidence type="ECO:0000256" key="1">
    <source>
        <dbReference type="ARBA" id="ARBA00001946"/>
    </source>
</evidence>
<dbReference type="EMBL" id="JAEHHL010000001">
    <property type="protein sequence ID" value="MBK0397832.1"/>
    <property type="molecule type" value="Genomic_DNA"/>
</dbReference>
<keyword evidence="10 19" id="KW-0812">Transmembrane</keyword>
<keyword evidence="8 19" id="KW-0169">Cobalamin biosynthesis</keyword>